<protein>
    <submittedName>
        <fullName evidence="2">Uncharacterized protein</fullName>
    </submittedName>
</protein>
<dbReference type="AlphaFoldDB" id="A0A7W7MTN3"/>
<evidence type="ECO:0000313" key="2">
    <source>
        <dbReference type="EMBL" id="MBB4765965.1"/>
    </source>
</evidence>
<comment type="caution">
    <text evidence="2">The sequence shown here is derived from an EMBL/GenBank/DDBJ whole genome shotgun (WGS) entry which is preliminary data.</text>
</comment>
<name>A0A7W7MTN3_9ACTN</name>
<accession>A0A7W7MTN3</accession>
<feature type="transmembrane region" description="Helical" evidence="1">
    <location>
        <begin position="12"/>
        <end position="36"/>
    </location>
</feature>
<proteinExistence type="predicted"/>
<keyword evidence="1" id="KW-0472">Membrane</keyword>
<keyword evidence="1" id="KW-1133">Transmembrane helix</keyword>
<keyword evidence="3" id="KW-1185">Reference proteome</keyword>
<feature type="transmembrane region" description="Helical" evidence="1">
    <location>
        <begin position="48"/>
        <end position="68"/>
    </location>
</feature>
<sequence>MAASPVLAADALFSLLTPLTQLLIGVLVLAAVVVSVHRLFMRGPTRMGGAMLIVGGALVCVAVLSYLVQSL</sequence>
<evidence type="ECO:0000313" key="3">
    <source>
        <dbReference type="Proteomes" id="UP000578112"/>
    </source>
</evidence>
<gene>
    <name evidence="2" type="ORF">BJ971_006521</name>
</gene>
<dbReference type="EMBL" id="JACHNH010000001">
    <property type="protein sequence ID" value="MBB4765965.1"/>
    <property type="molecule type" value="Genomic_DNA"/>
</dbReference>
<reference evidence="2 3" key="1">
    <citation type="submission" date="2020-08" db="EMBL/GenBank/DDBJ databases">
        <title>Sequencing the genomes of 1000 actinobacteria strains.</title>
        <authorList>
            <person name="Klenk H.-P."/>
        </authorList>
    </citation>
    <scope>NUCLEOTIDE SEQUENCE [LARGE SCALE GENOMIC DNA]</scope>
    <source>
        <strain evidence="2 3">DSM 43149</strain>
    </source>
</reference>
<dbReference type="Proteomes" id="UP000578112">
    <property type="component" value="Unassembled WGS sequence"/>
</dbReference>
<keyword evidence="1" id="KW-0812">Transmembrane</keyword>
<evidence type="ECO:0000256" key="1">
    <source>
        <dbReference type="SAM" id="Phobius"/>
    </source>
</evidence>
<organism evidence="2 3">
    <name type="scientific">Actinoplanes digitatis</name>
    <dbReference type="NCBI Taxonomy" id="1868"/>
    <lineage>
        <taxon>Bacteria</taxon>
        <taxon>Bacillati</taxon>
        <taxon>Actinomycetota</taxon>
        <taxon>Actinomycetes</taxon>
        <taxon>Micromonosporales</taxon>
        <taxon>Micromonosporaceae</taxon>
        <taxon>Actinoplanes</taxon>
    </lineage>
</organism>
<dbReference type="RefSeq" id="WP_184996951.1">
    <property type="nucleotide sequence ID" value="NZ_BOMK01000063.1"/>
</dbReference>